<dbReference type="SUPFAM" id="SSF52151">
    <property type="entry name" value="FabD/lysophospholipase-like"/>
    <property type="match status" value="1"/>
</dbReference>
<evidence type="ECO:0000313" key="7">
    <source>
        <dbReference type="Proteomes" id="UP000276603"/>
    </source>
</evidence>
<dbReference type="InterPro" id="IPR050301">
    <property type="entry name" value="NTE"/>
</dbReference>
<dbReference type="InterPro" id="IPR002641">
    <property type="entry name" value="PNPLA_dom"/>
</dbReference>
<reference evidence="6 7" key="1">
    <citation type="submission" date="2018-10" db="EMBL/GenBank/DDBJ databases">
        <title>Ulvibacterium marinum gen. nov., sp. nov., a novel marine bacterium of the family Flavobacteriaceae, isolated from a culture of the green alga Ulva prolifera.</title>
        <authorList>
            <person name="Zhang Z."/>
        </authorList>
    </citation>
    <scope>NUCLEOTIDE SEQUENCE [LARGE SCALE GENOMIC DNA]</scope>
    <source>
        <strain evidence="6 7">CCMM003</strain>
    </source>
</reference>
<feature type="domain" description="PNPLA" evidence="5">
    <location>
        <begin position="5"/>
        <end position="163"/>
    </location>
</feature>
<dbReference type="Proteomes" id="UP000276603">
    <property type="component" value="Unassembled WGS sequence"/>
</dbReference>
<comment type="caution">
    <text evidence="6">The sequence shown here is derived from an EMBL/GenBank/DDBJ whole genome shotgun (WGS) entry which is preliminary data.</text>
</comment>
<evidence type="ECO:0000259" key="5">
    <source>
        <dbReference type="PROSITE" id="PS51635"/>
    </source>
</evidence>
<keyword evidence="3 4" id="KW-0443">Lipid metabolism</keyword>
<dbReference type="RefSeq" id="WP_120713005.1">
    <property type="nucleotide sequence ID" value="NZ_RBCJ01000003.1"/>
</dbReference>
<feature type="short sequence motif" description="GXSXG" evidence="4">
    <location>
        <begin position="36"/>
        <end position="40"/>
    </location>
</feature>
<evidence type="ECO:0000256" key="4">
    <source>
        <dbReference type="PROSITE-ProRule" id="PRU01161"/>
    </source>
</evidence>
<dbReference type="GO" id="GO:0016042">
    <property type="term" value="P:lipid catabolic process"/>
    <property type="evidence" value="ECO:0007669"/>
    <property type="project" value="UniProtKB-UniRule"/>
</dbReference>
<name>A0A3B0CB94_9FLAO</name>
<evidence type="ECO:0000256" key="2">
    <source>
        <dbReference type="ARBA" id="ARBA00022963"/>
    </source>
</evidence>
<evidence type="ECO:0000256" key="3">
    <source>
        <dbReference type="ARBA" id="ARBA00023098"/>
    </source>
</evidence>
<dbReference type="PROSITE" id="PS51635">
    <property type="entry name" value="PNPLA"/>
    <property type="match status" value="1"/>
</dbReference>
<dbReference type="Gene3D" id="3.40.1090.10">
    <property type="entry name" value="Cytosolic phospholipase A2 catalytic domain"/>
    <property type="match status" value="2"/>
</dbReference>
<keyword evidence="2 4" id="KW-0442">Lipid degradation</keyword>
<dbReference type="EMBL" id="RBCJ01000003">
    <property type="protein sequence ID" value="RKN80196.1"/>
    <property type="molecule type" value="Genomic_DNA"/>
</dbReference>
<feature type="short sequence motif" description="DGA/G" evidence="4">
    <location>
        <begin position="150"/>
        <end position="152"/>
    </location>
</feature>
<dbReference type="InterPro" id="IPR016035">
    <property type="entry name" value="Acyl_Trfase/lysoPLipase"/>
</dbReference>
<feature type="short sequence motif" description="GXGXXG" evidence="4">
    <location>
        <begin position="9"/>
        <end position="14"/>
    </location>
</feature>
<keyword evidence="7" id="KW-1185">Reference proteome</keyword>
<evidence type="ECO:0000313" key="6">
    <source>
        <dbReference type="EMBL" id="RKN80196.1"/>
    </source>
</evidence>
<dbReference type="OrthoDB" id="9770965at2"/>
<protein>
    <submittedName>
        <fullName evidence="6">Patatin</fullName>
    </submittedName>
</protein>
<gene>
    <name evidence="6" type="ORF">D7Z94_18345</name>
</gene>
<accession>A0A3B0CB94</accession>
<feature type="active site" description="Proton acceptor" evidence="4">
    <location>
        <position position="150"/>
    </location>
</feature>
<proteinExistence type="predicted"/>
<dbReference type="PANTHER" id="PTHR14226:SF29">
    <property type="entry name" value="NEUROPATHY TARGET ESTERASE SWS"/>
    <property type="match status" value="1"/>
</dbReference>
<dbReference type="AlphaFoldDB" id="A0A3B0CB94"/>
<dbReference type="Pfam" id="PF01734">
    <property type="entry name" value="Patatin"/>
    <property type="match status" value="1"/>
</dbReference>
<dbReference type="CDD" id="cd07205">
    <property type="entry name" value="Pat_PNPLA6_PNPLA7_NTE1_like"/>
    <property type="match status" value="1"/>
</dbReference>
<feature type="active site" description="Nucleophile" evidence="4">
    <location>
        <position position="38"/>
    </location>
</feature>
<evidence type="ECO:0000256" key="1">
    <source>
        <dbReference type="ARBA" id="ARBA00022801"/>
    </source>
</evidence>
<dbReference type="GO" id="GO:0016787">
    <property type="term" value="F:hydrolase activity"/>
    <property type="evidence" value="ECO:0007669"/>
    <property type="project" value="UniProtKB-UniRule"/>
</dbReference>
<dbReference type="PANTHER" id="PTHR14226">
    <property type="entry name" value="NEUROPATHY TARGET ESTERASE/SWISS CHEESE D.MELANOGASTER"/>
    <property type="match status" value="1"/>
</dbReference>
<organism evidence="6 7">
    <name type="scientific">Ulvibacterium marinum</name>
    <dbReference type="NCBI Taxonomy" id="2419782"/>
    <lineage>
        <taxon>Bacteria</taxon>
        <taxon>Pseudomonadati</taxon>
        <taxon>Bacteroidota</taxon>
        <taxon>Flavobacteriia</taxon>
        <taxon>Flavobacteriales</taxon>
        <taxon>Flavobacteriaceae</taxon>
        <taxon>Ulvibacterium</taxon>
    </lineage>
</organism>
<sequence>MKIGLVLSGGGMRGVAHIGAIRALEEMDIYPTHIAGTSSGAIVGALYAAGIGWENILHFFKTVQIFSIDKYAKSKPGFVDTEKFYDHLKKYLPEDTFESLEKPFYVTATNILDGTLRVFHCGELIRPILASAAFPGVFAPIKIKEGYYSDGGILNNFPTDLIKRYCDKVVGVYVNPFETISIKDLKHSYTVMERAYKIRMAKESLDKFEDCDLIISPKGLANYNTFSMKAIDTIFNVGYDAAMKSLINTNSLKLTTVSPDKFGV</sequence>
<keyword evidence="1 4" id="KW-0378">Hydrolase</keyword>